<evidence type="ECO:0000256" key="7">
    <source>
        <dbReference type="ARBA" id="ARBA00022840"/>
    </source>
</evidence>
<dbReference type="GO" id="GO:0005737">
    <property type="term" value="C:cytoplasm"/>
    <property type="evidence" value="ECO:0007669"/>
    <property type="project" value="UniProtKB-SubCell"/>
</dbReference>
<evidence type="ECO:0000259" key="9">
    <source>
        <dbReference type="SMART" id="SM00977"/>
    </source>
</evidence>
<comment type="caution">
    <text evidence="10">The sequence shown here is derived from an EMBL/GenBank/DDBJ whole genome shotgun (WGS) entry which is preliminary data.</text>
</comment>
<evidence type="ECO:0000256" key="8">
    <source>
        <dbReference type="ARBA" id="ARBA00048539"/>
    </source>
</evidence>
<accession>A0A645CQZ1</accession>
<keyword evidence="4 10" id="KW-0436">Ligase</keyword>
<keyword evidence="7" id="KW-0067">ATP-binding</keyword>
<dbReference type="InterPro" id="IPR012094">
    <property type="entry name" value="tRNA_Ile_lys_synt"/>
</dbReference>
<comment type="catalytic activity">
    <reaction evidence="8">
        <text>cytidine(34) in tRNA(Ile2) + L-lysine + ATP = lysidine(34) in tRNA(Ile2) + AMP + diphosphate + H(+)</text>
        <dbReference type="Rhea" id="RHEA:43744"/>
        <dbReference type="Rhea" id="RHEA-COMP:10625"/>
        <dbReference type="Rhea" id="RHEA-COMP:10670"/>
        <dbReference type="ChEBI" id="CHEBI:15378"/>
        <dbReference type="ChEBI" id="CHEBI:30616"/>
        <dbReference type="ChEBI" id="CHEBI:32551"/>
        <dbReference type="ChEBI" id="CHEBI:33019"/>
        <dbReference type="ChEBI" id="CHEBI:82748"/>
        <dbReference type="ChEBI" id="CHEBI:83665"/>
        <dbReference type="ChEBI" id="CHEBI:456215"/>
        <dbReference type="EC" id="6.3.4.19"/>
    </reaction>
</comment>
<name>A0A645CQZ1_9ZZZZ</name>
<dbReference type="GO" id="GO:0008033">
    <property type="term" value="P:tRNA processing"/>
    <property type="evidence" value="ECO:0007669"/>
    <property type="project" value="UniProtKB-KW"/>
</dbReference>
<feature type="domain" description="Lysidine-tRNA(Ile) synthetase C-terminal" evidence="9">
    <location>
        <begin position="315"/>
        <end position="387"/>
    </location>
</feature>
<dbReference type="SUPFAM" id="SSF56037">
    <property type="entry name" value="PheT/TilS domain"/>
    <property type="match status" value="1"/>
</dbReference>
<dbReference type="PANTHER" id="PTHR43033">
    <property type="entry name" value="TRNA(ILE)-LYSIDINE SYNTHASE-RELATED"/>
    <property type="match status" value="1"/>
</dbReference>
<dbReference type="InterPro" id="IPR012796">
    <property type="entry name" value="Lysidine-tRNA-synth_C"/>
</dbReference>
<evidence type="ECO:0000256" key="2">
    <source>
        <dbReference type="ARBA" id="ARBA00013267"/>
    </source>
</evidence>
<dbReference type="NCBIfam" id="TIGR02433">
    <property type="entry name" value="lysidine_TilS_C"/>
    <property type="match status" value="1"/>
</dbReference>
<dbReference type="PANTHER" id="PTHR43033:SF1">
    <property type="entry name" value="TRNA(ILE)-LYSIDINE SYNTHASE-RELATED"/>
    <property type="match status" value="1"/>
</dbReference>
<dbReference type="InterPro" id="IPR012795">
    <property type="entry name" value="tRNA_Ile_lys_synt_N"/>
</dbReference>
<dbReference type="InterPro" id="IPR011063">
    <property type="entry name" value="TilS/TtcA_N"/>
</dbReference>
<gene>
    <name evidence="10" type="primary">tilS_32</name>
    <name evidence="10" type="ORF">SDC9_126360</name>
</gene>
<protein>
    <recommendedName>
        <fullName evidence="2">tRNA(Ile)-lysidine synthetase</fullName>
        <ecNumber evidence="2">6.3.4.19</ecNumber>
    </recommendedName>
</protein>
<keyword evidence="5" id="KW-0819">tRNA processing</keyword>
<evidence type="ECO:0000256" key="1">
    <source>
        <dbReference type="ARBA" id="ARBA00004496"/>
    </source>
</evidence>
<keyword evidence="6" id="KW-0547">Nucleotide-binding</keyword>
<dbReference type="Pfam" id="PF11734">
    <property type="entry name" value="TilS_C"/>
    <property type="match status" value="1"/>
</dbReference>
<dbReference type="SUPFAM" id="SSF52402">
    <property type="entry name" value="Adenine nucleotide alpha hydrolases-like"/>
    <property type="match status" value="1"/>
</dbReference>
<dbReference type="EMBL" id="VSSQ01029269">
    <property type="protein sequence ID" value="MPM79327.1"/>
    <property type="molecule type" value="Genomic_DNA"/>
</dbReference>
<dbReference type="CDD" id="cd01992">
    <property type="entry name" value="TilS_N"/>
    <property type="match status" value="1"/>
</dbReference>
<dbReference type="Gene3D" id="3.40.50.620">
    <property type="entry name" value="HUPs"/>
    <property type="match status" value="1"/>
</dbReference>
<keyword evidence="3" id="KW-0963">Cytoplasm</keyword>
<dbReference type="SMART" id="SM00977">
    <property type="entry name" value="TilS_C"/>
    <property type="match status" value="1"/>
</dbReference>
<dbReference type="NCBIfam" id="TIGR02432">
    <property type="entry name" value="lysidine_TilS_N"/>
    <property type="match status" value="1"/>
</dbReference>
<dbReference type="AlphaFoldDB" id="A0A645CQZ1"/>
<dbReference type="GO" id="GO:0005524">
    <property type="term" value="F:ATP binding"/>
    <property type="evidence" value="ECO:0007669"/>
    <property type="project" value="UniProtKB-KW"/>
</dbReference>
<organism evidence="10">
    <name type="scientific">bioreactor metagenome</name>
    <dbReference type="NCBI Taxonomy" id="1076179"/>
    <lineage>
        <taxon>unclassified sequences</taxon>
        <taxon>metagenomes</taxon>
        <taxon>ecological metagenomes</taxon>
    </lineage>
</organism>
<proteinExistence type="predicted"/>
<comment type="subcellular location">
    <subcellularLocation>
        <location evidence="1">Cytoplasm</location>
    </subcellularLocation>
</comment>
<dbReference type="InterPro" id="IPR014729">
    <property type="entry name" value="Rossmann-like_a/b/a_fold"/>
</dbReference>
<dbReference type="EC" id="6.3.4.19" evidence="2"/>
<evidence type="ECO:0000256" key="6">
    <source>
        <dbReference type="ARBA" id="ARBA00022741"/>
    </source>
</evidence>
<dbReference type="GO" id="GO:0032267">
    <property type="term" value="F:tRNA(Ile)-lysidine synthase activity"/>
    <property type="evidence" value="ECO:0007669"/>
    <property type="project" value="UniProtKB-EC"/>
</dbReference>
<evidence type="ECO:0000313" key="10">
    <source>
        <dbReference type="EMBL" id="MPM79327.1"/>
    </source>
</evidence>
<sequence>MKFFKTSFDTYEYAHQQSISTQMTARDLRYSWFEKLMHEGGYDYLAVAHNLNDTAETLFINLLRGTGIKGLGGISEVNGSVIRPIMIFTRAEIELFMKENGFPYRTDRTNSENHYSRNKIRNLVFPVFETINPSFLQTIGEEISIFSQVHDVVEQKGEEIKQRVMRCFHPKNVSADSLDLSEKLAGKVAEINFGLLLQELHPSLWLFNFLQPFGFTKDTISDILRSAVDGNSGLIFYSHKYVLVRDRSTLNVYERDFNQLHHVEIDISGGCLSKIISIGNGVNLEMSVCDLAEAGKIEFSKGALYFDRDLLSDRLILRFRQDSDKFRPFGMRGVKKLSDYLTDMKIDYIMKDRTPVLLSDNEIIAVIPYRSSDTKKVTSSTKRLLIIRFV</sequence>
<evidence type="ECO:0000256" key="4">
    <source>
        <dbReference type="ARBA" id="ARBA00022598"/>
    </source>
</evidence>
<dbReference type="Pfam" id="PF01171">
    <property type="entry name" value="ATP_bind_3"/>
    <property type="match status" value="1"/>
</dbReference>
<evidence type="ECO:0000256" key="5">
    <source>
        <dbReference type="ARBA" id="ARBA00022694"/>
    </source>
</evidence>
<evidence type="ECO:0000256" key="3">
    <source>
        <dbReference type="ARBA" id="ARBA00022490"/>
    </source>
</evidence>
<reference evidence="10" key="1">
    <citation type="submission" date="2019-08" db="EMBL/GenBank/DDBJ databases">
        <authorList>
            <person name="Kucharzyk K."/>
            <person name="Murdoch R.W."/>
            <person name="Higgins S."/>
            <person name="Loffler F."/>
        </authorList>
    </citation>
    <scope>NUCLEOTIDE SEQUENCE</scope>
</reference>